<organism evidence="2 3">
    <name type="scientific">Actinomadura spongiicola</name>
    <dbReference type="NCBI Taxonomy" id="2303421"/>
    <lineage>
        <taxon>Bacteria</taxon>
        <taxon>Bacillati</taxon>
        <taxon>Actinomycetota</taxon>
        <taxon>Actinomycetes</taxon>
        <taxon>Streptosporangiales</taxon>
        <taxon>Thermomonosporaceae</taxon>
        <taxon>Actinomadura</taxon>
    </lineage>
</organism>
<proteinExistence type="predicted"/>
<dbReference type="RefSeq" id="WP_117403448.1">
    <property type="nucleotide sequence ID" value="NZ_QVNQ01000010.1"/>
</dbReference>
<evidence type="ECO:0000259" key="1">
    <source>
        <dbReference type="Pfam" id="PF19993"/>
    </source>
</evidence>
<sequence length="375" mass="41843">MTEPFPGQVERRLTTCPYCLNQLDWFDFGEVPLVKETPSGPEVLTPGPDESETHYRHRTLGAMRLCRGNGEPHLLPADYGYMEPLVIGLVGDSAAGKTHLLTAMIAQLERSRPLIGRELRIGPLDGRMRQRFYDERVTPFLVRHEVLGGTRPGRPEFAYALRVQSRQTGRTHAVGFFDVPGEHYRRFSYDDTPFMSAADAVIYVADGSRLRSGDGWRDWVPDPGFTHAIEQLERTRATGNGGLPPAVIVVAKSDMLDGLDDDATVTDWLRRRDESHLNDLRSVLVETVDAGAFLKRHGAGHWLDPMESGSQVTIHFASASGVSKPREDATEFPDEGFGPKRVLRPLLSLFSMAGLLPKIDMEQPEVSMDDPQSFY</sequence>
<name>A0A372GA58_9ACTN</name>
<reference evidence="2 3" key="1">
    <citation type="submission" date="2018-08" db="EMBL/GenBank/DDBJ databases">
        <title>Actinomadura spongicola sp. nov., isolated from marine sponge Leucetta chagosensis.</title>
        <authorList>
            <person name="Li L."/>
            <person name="Lin H.W."/>
        </authorList>
    </citation>
    <scope>NUCLEOTIDE SEQUENCE [LARGE SCALE GENOMIC DNA]</scope>
    <source>
        <strain evidence="2 3">LHW52907</strain>
    </source>
</reference>
<accession>A0A372GA58</accession>
<dbReference type="InterPro" id="IPR027417">
    <property type="entry name" value="P-loop_NTPase"/>
</dbReference>
<dbReference type="Gene3D" id="3.40.50.300">
    <property type="entry name" value="P-loop containing nucleotide triphosphate hydrolases"/>
    <property type="match status" value="1"/>
</dbReference>
<dbReference type="InterPro" id="IPR045528">
    <property type="entry name" value="DO-GTPase2"/>
</dbReference>
<evidence type="ECO:0000313" key="2">
    <source>
        <dbReference type="EMBL" id="RFS82250.1"/>
    </source>
</evidence>
<dbReference type="Pfam" id="PF19993">
    <property type="entry name" value="DO-GTPase2"/>
    <property type="match status" value="1"/>
</dbReference>
<dbReference type="OrthoDB" id="5171766at2"/>
<protein>
    <recommendedName>
        <fullName evidence="1">Double-GTPase 2 domain-containing protein</fullName>
    </recommendedName>
</protein>
<dbReference type="Proteomes" id="UP000262882">
    <property type="component" value="Unassembled WGS sequence"/>
</dbReference>
<dbReference type="EMBL" id="QVNQ01000010">
    <property type="protein sequence ID" value="RFS82250.1"/>
    <property type="molecule type" value="Genomic_DNA"/>
</dbReference>
<feature type="domain" description="Double-GTPase 2" evidence="1">
    <location>
        <begin position="159"/>
        <end position="278"/>
    </location>
</feature>
<gene>
    <name evidence="2" type="ORF">D0T12_28875</name>
</gene>
<comment type="caution">
    <text evidence="2">The sequence shown here is derived from an EMBL/GenBank/DDBJ whole genome shotgun (WGS) entry which is preliminary data.</text>
</comment>
<evidence type="ECO:0000313" key="3">
    <source>
        <dbReference type="Proteomes" id="UP000262882"/>
    </source>
</evidence>
<dbReference type="AlphaFoldDB" id="A0A372GA58"/>
<dbReference type="SUPFAM" id="SSF52540">
    <property type="entry name" value="P-loop containing nucleoside triphosphate hydrolases"/>
    <property type="match status" value="1"/>
</dbReference>
<keyword evidence="3" id="KW-1185">Reference proteome</keyword>